<dbReference type="InterPro" id="IPR016286">
    <property type="entry name" value="FUC_metazoa-typ"/>
</dbReference>
<dbReference type="EC" id="3.2.1.51" evidence="3"/>
<comment type="similarity">
    <text evidence="2">Belongs to the glycosyl hydrolase 29 family.</text>
</comment>
<dbReference type="GeneID" id="62696186"/>
<dbReference type="GO" id="GO:0004560">
    <property type="term" value="F:alpha-L-fucosidase activity"/>
    <property type="evidence" value="ECO:0007669"/>
    <property type="project" value="InterPro"/>
</dbReference>
<dbReference type="InterPro" id="IPR017853">
    <property type="entry name" value="GH"/>
</dbReference>
<organism evidence="9 10">
    <name type="scientific">Clostridium scindens (strain ATCC 35704 / DSM 5676 / VPI 13733 / 19)</name>
    <dbReference type="NCBI Taxonomy" id="411468"/>
    <lineage>
        <taxon>Bacteria</taxon>
        <taxon>Bacillati</taxon>
        <taxon>Bacillota</taxon>
        <taxon>Clostridia</taxon>
        <taxon>Lachnospirales</taxon>
        <taxon>Lachnospiraceae</taxon>
    </lineage>
</organism>
<dbReference type="GO" id="GO:0006004">
    <property type="term" value="P:fucose metabolic process"/>
    <property type="evidence" value="ECO:0007669"/>
    <property type="project" value="InterPro"/>
</dbReference>
<dbReference type="RefSeq" id="WP_039909205.1">
    <property type="nucleotide sequence ID" value="NZ_CP036170.1"/>
</dbReference>
<evidence type="ECO:0000256" key="7">
    <source>
        <dbReference type="PIRSR" id="PIRSR001092-1"/>
    </source>
</evidence>
<evidence type="ECO:0000256" key="4">
    <source>
        <dbReference type="ARBA" id="ARBA00022729"/>
    </source>
</evidence>
<dbReference type="KEGG" id="csci:HDCHBGLK_01978"/>
<dbReference type="GO" id="GO:0016139">
    <property type="term" value="P:glycoside catabolic process"/>
    <property type="evidence" value="ECO:0007669"/>
    <property type="project" value="TreeGrafter"/>
</dbReference>
<keyword evidence="4" id="KW-0732">Signal</keyword>
<evidence type="ECO:0000256" key="5">
    <source>
        <dbReference type="ARBA" id="ARBA00022801"/>
    </source>
</evidence>
<evidence type="ECO:0000256" key="2">
    <source>
        <dbReference type="ARBA" id="ARBA00007951"/>
    </source>
</evidence>
<dbReference type="InterPro" id="IPR000933">
    <property type="entry name" value="Glyco_hydro_29"/>
</dbReference>
<dbReference type="PANTHER" id="PTHR10030:SF37">
    <property type="entry name" value="ALPHA-L-FUCOSIDASE-RELATED"/>
    <property type="match status" value="1"/>
</dbReference>
<sequence length="441" mass="51353">MGIIEEREKRVQWFMDARFGMFIHWGLYAIPGRGEWVMGDEEIDTPVYEKYFEEWNPDHYNPKQWAKAAKNAGMKYAVLTTKHHEGFCLFDSKYTDYKSTNTKCGRDLVREYVDAFRAEGLKIGFYYSLLDWHHPDYPAYGDMYHPNRNNEAVKNEKRDFNKYLNYMHAQVRELLTNYGKIDLLWFDFSYEGHMGEDWRGTELVNMVRELQPDIIMNGRLEANGESYGSVMTDEPNIFSGDFACPEMIIPMKGLRTPSGKKIPWEACFTMNNNWGYTPMDLHRKTASQIIRKLVECTSKNGNMILNVSPTPKGEIPKWQLDILAEVGEWMRENGESIYGCGMSEFEKPEWGRYTRKGNKLYAHVLDECVGALPLPGVKGRVQKARRLCDGSEMLLLTPWVAKEFPGYEFVNYGNPEYYSFHIDETADNVIELTLKEKTEVL</sequence>
<evidence type="ECO:0000259" key="8">
    <source>
        <dbReference type="Pfam" id="PF01120"/>
    </source>
</evidence>
<evidence type="ECO:0000313" key="9">
    <source>
        <dbReference type="EMBL" id="QBF74576.1"/>
    </source>
</evidence>
<dbReference type="GO" id="GO:0005764">
    <property type="term" value="C:lysosome"/>
    <property type="evidence" value="ECO:0007669"/>
    <property type="project" value="TreeGrafter"/>
</dbReference>
<feature type="domain" description="Glycoside hydrolase family 29 N-terminal" evidence="8">
    <location>
        <begin position="8"/>
        <end position="335"/>
    </location>
</feature>
<keyword evidence="5" id="KW-0378">Hydrolase</keyword>
<protein>
    <recommendedName>
        <fullName evidence="3">alpha-L-fucosidase</fullName>
        <ecNumber evidence="3">3.2.1.51</ecNumber>
    </recommendedName>
</protein>
<evidence type="ECO:0000256" key="1">
    <source>
        <dbReference type="ARBA" id="ARBA00004071"/>
    </source>
</evidence>
<feature type="site" description="May be important for catalysis" evidence="7">
    <location>
        <position position="267"/>
    </location>
</feature>
<proteinExistence type="inferred from homology"/>
<dbReference type="PRINTS" id="PR00741">
    <property type="entry name" value="GLHYDRLASE29"/>
</dbReference>
<gene>
    <name evidence="9" type="ORF">HDCHBGLK_01978</name>
</gene>
<accession>A0A494WR26</accession>
<keyword evidence="6" id="KW-0326">Glycosidase</keyword>
<dbReference type="PANTHER" id="PTHR10030">
    <property type="entry name" value="ALPHA-L-FUCOSIDASE"/>
    <property type="match status" value="1"/>
</dbReference>
<dbReference type="OrthoDB" id="107551at2"/>
<dbReference type="Gene3D" id="3.20.20.80">
    <property type="entry name" value="Glycosidases"/>
    <property type="match status" value="1"/>
</dbReference>
<evidence type="ECO:0000256" key="6">
    <source>
        <dbReference type="ARBA" id="ARBA00023295"/>
    </source>
</evidence>
<dbReference type="EMBL" id="CP036170">
    <property type="protein sequence ID" value="QBF74576.1"/>
    <property type="molecule type" value="Genomic_DNA"/>
</dbReference>
<dbReference type="Pfam" id="PF01120">
    <property type="entry name" value="Alpha_L_fucos"/>
    <property type="match status" value="1"/>
</dbReference>
<dbReference type="AlphaFoldDB" id="A0A494WR26"/>
<keyword evidence="10" id="KW-1185">Reference proteome</keyword>
<reference evidence="9 10" key="1">
    <citation type="journal article" date="2019" name="Appl. Environ. Microbiol.">
        <title>Clostridium scindens ATCC 35704: integration of nutritional requirements, the complete genome sequence, and global transcriptional responses to bile acids.</title>
        <authorList>
            <person name="Devendran S."/>
            <person name="Shrestha R."/>
            <person name="Alves J.M.P."/>
            <person name="Wolf P.G."/>
            <person name="Ly L."/>
            <person name="Hernandez A.G."/>
            <person name="Mendez-Garcia C."/>
            <person name="Inboden A."/>
            <person name="Wiley J."/>
            <person name="Paul O."/>
            <person name="Allen A."/>
            <person name="Springer E."/>
            <person name="Wright C.L."/>
            <person name="Fields C.J."/>
            <person name="Daniel S.L."/>
            <person name="Ridlon J.M."/>
        </authorList>
    </citation>
    <scope>NUCLEOTIDE SEQUENCE [LARGE SCALE GENOMIC DNA]</scope>
    <source>
        <strain evidence="9 10">ATCC 35704</strain>
    </source>
</reference>
<dbReference type="InterPro" id="IPR057739">
    <property type="entry name" value="Glyco_hydro_29_N"/>
</dbReference>
<dbReference type="Proteomes" id="UP000289664">
    <property type="component" value="Chromosome"/>
</dbReference>
<dbReference type="SUPFAM" id="SSF51445">
    <property type="entry name" value="(Trans)glycosidases"/>
    <property type="match status" value="1"/>
</dbReference>
<comment type="function">
    <text evidence="1">Alpha-L-fucosidase is responsible for hydrolyzing the alpha-1,6-linked fucose joined to the reducing-end N-acetylglucosamine of the carbohydrate moieties of glycoproteins.</text>
</comment>
<dbReference type="PIRSF" id="PIRSF001092">
    <property type="entry name" value="Alpha-L-fucosidase"/>
    <property type="match status" value="1"/>
</dbReference>
<dbReference type="SMART" id="SM00812">
    <property type="entry name" value="Alpha_L_fucos"/>
    <property type="match status" value="1"/>
</dbReference>
<evidence type="ECO:0000313" key="10">
    <source>
        <dbReference type="Proteomes" id="UP000289664"/>
    </source>
</evidence>
<name>A0A494WR26_CLOS5</name>
<evidence type="ECO:0000256" key="3">
    <source>
        <dbReference type="ARBA" id="ARBA00012662"/>
    </source>
</evidence>